<dbReference type="GO" id="GO:1903692">
    <property type="term" value="P:methionine import across plasma membrane"/>
    <property type="evidence" value="ECO:0007669"/>
    <property type="project" value="EnsemblFungi"/>
</dbReference>
<dbReference type="Gene3D" id="1.20.1740.10">
    <property type="entry name" value="Amino acid/polyamine transporter I"/>
    <property type="match status" value="1"/>
</dbReference>
<dbReference type="AlphaFoldDB" id="A0A1D8NQ07"/>
<keyword evidence="2 6" id="KW-0812">Transmembrane</keyword>
<keyword evidence="3 6" id="KW-1133">Transmembrane helix</keyword>
<evidence type="ECO:0000256" key="6">
    <source>
        <dbReference type="SAM" id="Phobius"/>
    </source>
</evidence>
<feature type="transmembrane region" description="Helical" evidence="6">
    <location>
        <begin position="71"/>
        <end position="91"/>
    </location>
</feature>
<feature type="transmembrane region" description="Helical" evidence="6">
    <location>
        <begin position="509"/>
        <end position="536"/>
    </location>
</feature>
<dbReference type="InterPro" id="IPR050598">
    <property type="entry name" value="AminoAcid_Transporter"/>
</dbReference>
<feature type="transmembrane region" description="Helical" evidence="6">
    <location>
        <begin position="476"/>
        <end position="497"/>
    </location>
</feature>
<feature type="transmembrane region" description="Helical" evidence="6">
    <location>
        <begin position="103"/>
        <end position="127"/>
    </location>
</feature>
<evidence type="ECO:0000313" key="7">
    <source>
        <dbReference type="EMBL" id="AOW07709.1"/>
    </source>
</evidence>
<dbReference type="OMA" id="IYPTCEA"/>
<evidence type="ECO:0000256" key="3">
    <source>
        <dbReference type="ARBA" id="ARBA00022989"/>
    </source>
</evidence>
<dbReference type="PIRSF" id="PIRSF006060">
    <property type="entry name" value="AA_transporter"/>
    <property type="match status" value="1"/>
</dbReference>
<protein>
    <submittedName>
        <fullName evidence="8">Amino acid permease-domain-containing protein</fullName>
    </submittedName>
</protein>
<evidence type="ECO:0000313" key="8">
    <source>
        <dbReference type="EMBL" id="RDW26054.1"/>
    </source>
</evidence>
<dbReference type="KEGG" id="yli:2907688"/>
<dbReference type="PANTHER" id="PTHR11785:SF498">
    <property type="entry name" value="HIGH-AFFINITY METHIONINE PERMEASE"/>
    <property type="match status" value="1"/>
</dbReference>
<dbReference type="OrthoDB" id="5982228at2759"/>
<evidence type="ECO:0000313" key="10">
    <source>
        <dbReference type="Proteomes" id="UP000256601"/>
    </source>
</evidence>
<dbReference type="EMBL" id="KZ858988">
    <property type="protein sequence ID" value="RDW26054.1"/>
    <property type="molecule type" value="Genomic_DNA"/>
</dbReference>
<organism evidence="7 9">
    <name type="scientific">Yarrowia lipolytica</name>
    <name type="common">Candida lipolytica</name>
    <dbReference type="NCBI Taxonomy" id="4952"/>
    <lineage>
        <taxon>Eukaryota</taxon>
        <taxon>Fungi</taxon>
        <taxon>Dikarya</taxon>
        <taxon>Ascomycota</taxon>
        <taxon>Saccharomycotina</taxon>
        <taxon>Dipodascomycetes</taxon>
        <taxon>Dipodascales</taxon>
        <taxon>Dipodascales incertae sedis</taxon>
        <taxon>Yarrowia</taxon>
    </lineage>
</organism>
<sequence>MGLNFINKLTKSASPSYDEKERENVSVNSADGLGTEPRIMEAGDPHGSDSSILNLGNGEIIDKTSDDRKQIGVMSAVFLIFNRMVGTGIFATPSTIYLLSGSVGLALIMWVVGALIAGAGLMVYLEWGTTIPKNGGEKNYLEYVYRKPKFLITAMFASYVFLLGWAAPNSVIFGEYILNAAEVEVTRWNQRGIGLGCLSFCFLIHSISVKWGLRLQNFLGVFKLIVIALITIVGWIALGGGLKHVKDPHANFRNAFSGSEKATGYGIVMALYNVIWSFIGYSNANYALSEAKNPVRTLKIAGPLALIMVAIFYMFCNISYFAVVPREQIGESGRILAATFFRVAFNESAEKAMSVFVALSALGNVLSVIFSQGRIIQELGREGVLPFSSFFASNKPFNSPFPGLFEHYCVSIVILLAPPPGDAYNFISNLITYPLSAINVVVSLGLLWVHFDRWRHARNPNLPPSIFADFNPPIKATIPVTIFFMLASLYLVVAPFLSPDADQSVYKDLPYWLHCVVGIALFAAGAVYWLFWAIIFPKLFNYKLVKQTVIGSDGWSRTVITRVKNGEIGEGEEF</sequence>
<dbReference type="eggNOG" id="KOG1287">
    <property type="taxonomic scope" value="Eukaryota"/>
</dbReference>
<keyword evidence="4 6" id="KW-0472">Membrane</keyword>
<evidence type="ECO:0000256" key="1">
    <source>
        <dbReference type="ARBA" id="ARBA00004141"/>
    </source>
</evidence>
<reference evidence="8 10" key="2">
    <citation type="submission" date="2018-07" db="EMBL/GenBank/DDBJ databases">
        <title>Draft Genome Assemblies for Five Robust Yarrowia lipolytica Strains Exhibiting High Lipid Production and Pentose Sugar Utilization and Sugar Alcohol Secretion from Undetoxified Lignocellulosic Biomass Hydrolysates.</title>
        <authorList>
            <consortium name="DOE Joint Genome Institute"/>
            <person name="Walker C."/>
            <person name="Ryu S."/>
            <person name="Na H."/>
            <person name="Zane M."/>
            <person name="LaButti K."/>
            <person name="Lipzen A."/>
            <person name="Haridas S."/>
            <person name="Barry K."/>
            <person name="Grigoriev I.V."/>
            <person name="Quarterman J."/>
            <person name="Slininger P."/>
            <person name="Dien B."/>
            <person name="Trinh C.T."/>
        </authorList>
    </citation>
    <scope>NUCLEOTIDE SEQUENCE [LARGE SCALE GENOMIC DNA]</scope>
    <source>
        <strain evidence="8 10">YB392</strain>
    </source>
</reference>
<reference evidence="7 9" key="1">
    <citation type="journal article" date="2016" name="PLoS ONE">
        <title>Sequence Assembly of Yarrowia lipolytica Strain W29/CLIB89 Shows Transposable Element Diversity.</title>
        <authorList>
            <person name="Magnan C."/>
            <person name="Yu J."/>
            <person name="Chang I."/>
            <person name="Jahn E."/>
            <person name="Kanomata Y."/>
            <person name="Wu J."/>
            <person name="Zeller M."/>
            <person name="Oakes M."/>
            <person name="Baldi P."/>
            <person name="Sandmeyer S."/>
        </authorList>
    </citation>
    <scope>NUCLEOTIDE SEQUENCE [LARGE SCALE GENOMIC DNA]</scope>
    <source>
        <strain evidence="7">CLIB89</strain>
        <strain evidence="9">CLIB89(W29)</strain>
    </source>
</reference>
<dbReference type="InterPro" id="IPR002293">
    <property type="entry name" value="AA/rel_permease1"/>
</dbReference>
<gene>
    <name evidence="8" type="ORF">B0I71DRAFT_131566</name>
    <name evidence="7" type="ORF">YALI1_F33189g</name>
</gene>
<evidence type="ECO:0000256" key="2">
    <source>
        <dbReference type="ARBA" id="ARBA00022692"/>
    </source>
</evidence>
<dbReference type="PANTHER" id="PTHR11785">
    <property type="entry name" value="AMINO ACID TRANSPORTER"/>
    <property type="match status" value="1"/>
</dbReference>
<feature type="transmembrane region" description="Helical" evidence="6">
    <location>
        <begin position="262"/>
        <end position="279"/>
    </location>
</feature>
<dbReference type="GO" id="GO:0042883">
    <property type="term" value="P:cysteine transport"/>
    <property type="evidence" value="ECO:0007669"/>
    <property type="project" value="EnsemblFungi"/>
</dbReference>
<evidence type="ECO:0000313" key="9">
    <source>
        <dbReference type="Proteomes" id="UP000182444"/>
    </source>
</evidence>
<feature type="region of interest" description="Disordered" evidence="5">
    <location>
        <begin position="13"/>
        <end position="41"/>
    </location>
</feature>
<dbReference type="Proteomes" id="UP000182444">
    <property type="component" value="Chromosome 1F"/>
</dbReference>
<comment type="subcellular location">
    <subcellularLocation>
        <location evidence="1">Membrane</location>
        <topology evidence="1">Multi-pass membrane protein</topology>
    </subcellularLocation>
</comment>
<dbReference type="GO" id="GO:0000102">
    <property type="term" value="F:L-methionine secondary active transmembrane transporter activity"/>
    <property type="evidence" value="ECO:0007669"/>
    <property type="project" value="EnsemblFungi"/>
</dbReference>
<proteinExistence type="predicted"/>
<dbReference type="Pfam" id="PF13520">
    <property type="entry name" value="AA_permease_2"/>
    <property type="match status" value="1"/>
</dbReference>
<dbReference type="FunFam" id="1.20.1740.10:FF:000025">
    <property type="entry name" value="High-affinity methionine permease"/>
    <property type="match status" value="1"/>
</dbReference>
<feature type="transmembrane region" description="Helical" evidence="6">
    <location>
        <begin position="221"/>
        <end position="242"/>
    </location>
</feature>
<dbReference type="GO" id="GO:0005886">
    <property type="term" value="C:plasma membrane"/>
    <property type="evidence" value="ECO:0007669"/>
    <property type="project" value="EnsemblFungi"/>
</dbReference>
<dbReference type="Proteomes" id="UP000256601">
    <property type="component" value="Unassembled WGS sequence"/>
</dbReference>
<evidence type="ECO:0000256" key="5">
    <source>
        <dbReference type="SAM" id="MobiDB-lite"/>
    </source>
</evidence>
<dbReference type="GeneID" id="2907688"/>
<dbReference type="EMBL" id="CP017558">
    <property type="protein sequence ID" value="AOW07709.1"/>
    <property type="molecule type" value="Genomic_DNA"/>
</dbReference>
<dbReference type="VEuPathDB" id="FungiDB:YALI1_F33189g"/>
<feature type="transmembrane region" description="Helical" evidence="6">
    <location>
        <begin position="300"/>
        <end position="323"/>
    </location>
</feature>
<accession>A0A1D8NQ07</accession>
<feature type="transmembrane region" description="Helical" evidence="6">
    <location>
        <begin position="188"/>
        <end position="209"/>
    </location>
</feature>
<feature type="transmembrane region" description="Helical" evidence="6">
    <location>
        <begin position="148"/>
        <end position="168"/>
    </location>
</feature>
<evidence type="ECO:0000256" key="4">
    <source>
        <dbReference type="ARBA" id="ARBA00023136"/>
    </source>
</evidence>
<dbReference type="RefSeq" id="XP_505883.1">
    <property type="nucleotide sequence ID" value="XM_505883.1"/>
</dbReference>
<feature type="transmembrane region" description="Helical" evidence="6">
    <location>
        <begin position="430"/>
        <end position="449"/>
    </location>
</feature>
<dbReference type="VEuPathDB" id="FungiDB:YALI0_F25795g"/>
<feature type="transmembrane region" description="Helical" evidence="6">
    <location>
        <begin position="352"/>
        <end position="371"/>
    </location>
</feature>
<name>A0A1D8NQ07_YARLL</name>